<evidence type="ECO:0000313" key="4">
    <source>
        <dbReference type="Proteomes" id="UP001175000"/>
    </source>
</evidence>
<keyword evidence="2" id="KW-0732">Signal</keyword>
<keyword evidence="4" id="KW-1185">Reference proteome</keyword>
<evidence type="ECO:0000313" key="3">
    <source>
        <dbReference type="EMBL" id="KAK0616282.1"/>
    </source>
</evidence>
<name>A0AA40BWN8_9PEZI</name>
<evidence type="ECO:0008006" key="5">
    <source>
        <dbReference type="Google" id="ProtNLM"/>
    </source>
</evidence>
<accession>A0AA40BWN8</accession>
<reference evidence="3" key="1">
    <citation type="submission" date="2023-06" db="EMBL/GenBank/DDBJ databases">
        <title>Genome-scale phylogeny and comparative genomics of the fungal order Sordariales.</title>
        <authorList>
            <consortium name="Lawrence Berkeley National Laboratory"/>
            <person name="Hensen N."/>
            <person name="Bonometti L."/>
            <person name="Westerberg I."/>
            <person name="Brannstrom I.O."/>
            <person name="Guillou S."/>
            <person name="Cros-Aarteil S."/>
            <person name="Calhoun S."/>
            <person name="Haridas S."/>
            <person name="Kuo A."/>
            <person name="Mondo S."/>
            <person name="Pangilinan J."/>
            <person name="Riley R."/>
            <person name="Labutti K."/>
            <person name="Andreopoulos B."/>
            <person name="Lipzen A."/>
            <person name="Chen C."/>
            <person name="Yanf M."/>
            <person name="Daum C."/>
            <person name="Ng V."/>
            <person name="Clum A."/>
            <person name="Steindorff A."/>
            <person name="Ohm R."/>
            <person name="Martin F."/>
            <person name="Silar P."/>
            <person name="Natvig D."/>
            <person name="Lalanne C."/>
            <person name="Gautier V."/>
            <person name="Ament-Velasquez S.L."/>
            <person name="Kruys A."/>
            <person name="Hutchinson M.I."/>
            <person name="Powell A.J."/>
            <person name="Barry K."/>
            <person name="Miller A.N."/>
            <person name="Grigoriev I.V."/>
            <person name="Debuchy R."/>
            <person name="Gladieux P."/>
            <person name="Thoren M.H."/>
            <person name="Johannesson H."/>
        </authorList>
    </citation>
    <scope>NUCLEOTIDE SEQUENCE</scope>
    <source>
        <strain evidence="3">CBS 606.72</strain>
    </source>
</reference>
<comment type="caution">
    <text evidence="3">The sequence shown here is derived from an EMBL/GenBank/DDBJ whole genome shotgun (WGS) entry which is preliminary data.</text>
</comment>
<evidence type="ECO:0000256" key="2">
    <source>
        <dbReference type="SAM" id="SignalP"/>
    </source>
</evidence>
<dbReference type="EMBL" id="JAULSU010000005">
    <property type="protein sequence ID" value="KAK0616282.1"/>
    <property type="molecule type" value="Genomic_DNA"/>
</dbReference>
<dbReference type="Proteomes" id="UP001175000">
    <property type="component" value="Unassembled WGS sequence"/>
</dbReference>
<sequence length="164" mass="16163">MKAALVSLAFFASAAMGQTTACAADYIVEACLGTENGKLASCATTDYVCRCNAFGNILTCFNNCPNDVRKFDYQGQQQIFCGYASQYPSTTTKPIAPATGTAGAVPTGKADGAASSAPAGSGKAASGTATTTAPSTVNTNSAADLALNVGGILAAVAGVVAAVL</sequence>
<protein>
    <recommendedName>
        <fullName evidence="5">GPI anchored serine-threonine rich protein</fullName>
    </recommendedName>
</protein>
<proteinExistence type="predicted"/>
<evidence type="ECO:0000256" key="1">
    <source>
        <dbReference type="SAM" id="MobiDB-lite"/>
    </source>
</evidence>
<feature type="chain" id="PRO_5041350107" description="GPI anchored serine-threonine rich protein" evidence="2">
    <location>
        <begin position="18"/>
        <end position="164"/>
    </location>
</feature>
<dbReference type="AlphaFoldDB" id="A0AA40BWN8"/>
<feature type="region of interest" description="Disordered" evidence="1">
    <location>
        <begin position="107"/>
        <end position="135"/>
    </location>
</feature>
<gene>
    <name evidence="3" type="ORF">B0T14DRAFT_497567</name>
</gene>
<organism evidence="3 4">
    <name type="scientific">Immersiella caudata</name>
    <dbReference type="NCBI Taxonomy" id="314043"/>
    <lineage>
        <taxon>Eukaryota</taxon>
        <taxon>Fungi</taxon>
        <taxon>Dikarya</taxon>
        <taxon>Ascomycota</taxon>
        <taxon>Pezizomycotina</taxon>
        <taxon>Sordariomycetes</taxon>
        <taxon>Sordariomycetidae</taxon>
        <taxon>Sordariales</taxon>
        <taxon>Lasiosphaeriaceae</taxon>
        <taxon>Immersiella</taxon>
    </lineage>
</organism>
<feature type="signal peptide" evidence="2">
    <location>
        <begin position="1"/>
        <end position="17"/>
    </location>
</feature>